<dbReference type="PROSITE" id="PS50106">
    <property type="entry name" value="PDZ"/>
    <property type="match status" value="1"/>
</dbReference>
<dbReference type="SMART" id="SM00228">
    <property type="entry name" value="PDZ"/>
    <property type="match status" value="1"/>
</dbReference>
<dbReference type="PANTHER" id="PTHR14191:SF3">
    <property type="entry name" value="NA(+)_H(+) EXCHANGE REGULATORY COFACTOR-LIKE PROTEIN NRFL-1"/>
    <property type="match status" value="1"/>
</dbReference>
<feature type="non-terminal residue" evidence="4">
    <location>
        <position position="1"/>
    </location>
</feature>
<dbReference type="PANTHER" id="PTHR14191">
    <property type="entry name" value="PDZ DOMAIN CONTAINING PROTEIN"/>
    <property type="match status" value="1"/>
</dbReference>
<dbReference type="GO" id="GO:0016324">
    <property type="term" value="C:apical plasma membrane"/>
    <property type="evidence" value="ECO:0007669"/>
    <property type="project" value="TreeGrafter"/>
</dbReference>
<sequence>KHKPRLCRLQKGTNGYGFHLNAIKEIPGQYLKQVVKGGAADVAGVKEDDVLLEVNGVNVEKESYEDVVMRIKDAKGNVTLLVASQEVYHYFKEQNMPITASMADPVSEALPCSTVSTPASKARAAPEPIELQSNQK</sequence>
<proteinExistence type="evidence at transcript level"/>
<name>G5E2T3_9PIPI</name>
<accession>G5E2T3</accession>
<evidence type="ECO:0000313" key="4">
    <source>
        <dbReference type="EMBL" id="AEQ18456.1"/>
    </source>
</evidence>
<dbReference type="InterPro" id="IPR051067">
    <property type="entry name" value="NHER"/>
</dbReference>
<organism evidence="4">
    <name type="scientific">Hymenochirus curtipes</name>
    <name type="common">western dwarf clawed frog</name>
    <dbReference type="NCBI Taxonomy" id="8362"/>
    <lineage>
        <taxon>Eukaryota</taxon>
        <taxon>Metazoa</taxon>
        <taxon>Chordata</taxon>
        <taxon>Craniata</taxon>
        <taxon>Vertebrata</taxon>
        <taxon>Euteleostomi</taxon>
        <taxon>Amphibia</taxon>
        <taxon>Batrachia</taxon>
        <taxon>Anura</taxon>
        <taxon>Pipoidea</taxon>
        <taxon>Pipidae</taxon>
        <taxon>Pipinae</taxon>
        <taxon>Hymenochirus</taxon>
    </lineage>
</organism>
<feature type="domain" description="PDZ" evidence="3">
    <location>
        <begin position="6"/>
        <end position="86"/>
    </location>
</feature>
<reference evidence="4" key="1">
    <citation type="submission" date="2011-09" db="EMBL/GenBank/DDBJ databases">
        <title>The odds of duplicate gene persistence after polyploidization.</title>
        <authorList>
            <person name="Chain F.J.J."/>
            <person name="Evans B.J."/>
            <person name="Dushoff J."/>
        </authorList>
    </citation>
    <scope>NUCLEOTIDE SEQUENCE</scope>
    <source>
        <tissue evidence="4">Liver</tissue>
    </source>
</reference>
<dbReference type="SUPFAM" id="SSF50156">
    <property type="entry name" value="PDZ domain-like"/>
    <property type="match status" value="1"/>
</dbReference>
<dbReference type="InterPro" id="IPR036034">
    <property type="entry name" value="PDZ_sf"/>
</dbReference>
<evidence type="ECO:0000256" key="1">
    <source>
        <dbReference type="ARBA" id="ARBA00022737"/>
    </source>
</evidence>
<dbReference type="AlphaFoldDB" id="G5E2T3"/>
<evidence type="ECO:0000256" key="2">
    <source>
        <dbReference type="SAM" id="MobiDB-lite"/>
    </source>
</evidence>
<dbReference type="GO" id="GO:0072659">
    <property type="term" value="P:protein localization to plasma membrane"/>
    <property type="evidence" value="ECO:0007669"/>
    <property type="project" value="TreeGrafter"/>
</dbReference>
<evidence type="ECO:0000259" key="3">
    <source>
        <dbReference type="PROSITE" id="PS50106"/>
    </source>
</evidence>
<feature type="region of interest" description="Disordered" evidence="2">
    <location>
        <begin position="113"/>
        <end position="136"/>
    </location>
</feature>
<dbReference type="CDD" id="cd06768">
    <property type="entry name" value="PDZ_NHERF-like"/>
    <property type="match status" value="1"/>
</dbReference>
<dbReference type="GO" id="GO:0043495">
    <property type="term" value="F:protein-membrane adaptor activity"/>
    <property type="evidence" value="ECO:0007669"/>
    <property type="project" value="TreeGrafter"/>
</dbReference>
<dbReference type="GO" id="GO:0005102">
    <property type="term" value="F:signaling receptor binding"/>
    <property type="evidence" value="ECO:0007669"/>
    <property type="project" value="TreeGrafter"/>
</dbReference>
<protein>
    <recommendedName>
        <fullName evidence="3">PDZ domain-containing protein</fullName>
    </recommendedName>
</protein>
<dbReference type="InterPro" id="IPR001478">
    <property type="entry name" value="PDZ"/>
</dbReference>
<feature type="non-terminal residue" evidence="4">
    <location>
        <position position="136"/>
    </location>
</feature>
<dbReference type="Gene3D" id="2.30.42.10">
    <property type="match status" value="1"/>
</dbReference>
<dbReference type="Pfam" id="PF00595">
    <property type="entry name" value="PDZ"/>
    <property type="match status" value="1"/>
</dbReference>
<keyword evidence="1" id="KW-0677">Repeat</keyword>
<dbReference type="EMBL" id="JP287697">
    <property type="protein sequence ID" value="AEQ18456.1"/>
    <property type="molecule type" value="mRNA"/>
</dbReference>